<evidence type="ECO:0000256" key="3">
    <source>
        <dbReference type="ARBA" id="ARBA00022448"/>
    </source>
</evidence>
<evidence type="ECO:0000256" key="4">
    <source>
        <dbReference type="ARBA" id="ARBA00022452"/>
    </source>
</evidence>
<evidence type="ECO:0000259" key="11">
    <source>
        <dbReference type="Pfam" id="PF13609"/>
    </source>
</evidence>
<dbReference type="PRINTS" id="PR00184">
    <property type="entry name" value="NEISSPPORIN"/>
</dbReference>
<keyword evidence="3" id="KW-0813">Transport</keyword>
<comment type="caution">
    <text evidence="12">The sequence shown here is derived from an EMBL/GenBank/DDBJ whole genome shotgun (WGS) entry which is preliminary data.</text>
</comment>
<dbReference type="Proteomes" id="UP000602004">
    <property type="component" value="Unassembled WGS sequence"/>
</dbReference>
<keyword evidence="7" id="KW-0406">Ion transport</keyword>
<comment type="subunit">
    <text evidence="2">Homotrimer.</text>
</comment>
<feature type="domain" description="Porin" evidence="11">
    <location>
        <begin position="3"/>
        <end position="297"/>
    </location>
</feature>
<dbReference type="SUPFAM" id="SSF56935">
    <property type="entry name" value="Porins"/>
    <property type="match status" value="1"/>
</dbReference>
<evidence type="ECO:0000256" key="10">
    <source>
        <dbReference type="ARBA" id="ARBA00023237"/>
    </source>
</evidence>
<protein>
    <submittedName>
        <fullName evidence="12">Porin</fullName>
    </submittedName>
</protein>
<dbReference type="EMBL" id="BMHL01000002">
    <property type="protein sequence ID" value="GGC29459.1"/>
    <property type="molecule type" value="Genomic_DNA"/>
</dbReference>
<accession>A0ABQ1LT02</accession>
<name>A0ABQ1LT02_9BURK</name>
<organism evidence="12 13">
    <name type="scientific">Paraburkholderia caffeinilytica</name>
    <dbReference type="NCBI Taxonomy" id="1761016"/>
    <lineage>
        <taxon>Bacteria</taxon>
        <taxon>Pseudomonadati</taxon>
        <taxon>Pseudomonadota</taxon>
        <taxon>Betaproteobacteria</taxon>
        <taxon>Burkholderiales</taxon>
        <taxon>Burkholderiaceae</taxon>
        <taxon>Paraburkholderia</taxon>
    </lineage>
</organism>
<evidence type="ECO:0000256" key="8">
    <source>
        <dbReference type="ARBA" id="ARBA00023114"/>
    </source>
</evidence>
<dbReference type="InterPro" id="IPR001702">
    <property type="entry name" value="Porin_Gram-ve"/>
</dbReference>
<evidence type="ECO:0000256" key="9">
    <source>
        <dbReference type="ARBA" id="ARBA00023136"/>
    </source>
</evidence>
<dbReference type="InterPro" id="IPR023614">
    <property type="entry name" value="Porin_dom_sf"/>
</dbReference>
<dbReference type="InterPro" id="IPR033900">
    <property type="entry name" value="Gram_neg_porin_domain"/>
</dbReference>
<dbReference type="PANTHER" id="PTHR34501:SF9">
    <property type="entry name" value="MAJOR OUTER MEMBRANE PROTEIN P.IA"/>
    <property type="match status" value="1"/>
</dbReference>
<keyword evidence="8" id="KW-0626">Porin</keyword>
<evidence type="ECO:0000313" key="13">
    <source>
        <dbReference type="Proteomes" id="UP000602004"/>
    </source>
</evidence>
<keyword evidence="9" id="KW-0472">Membrane</keyword>
<evidence type="ECO:0000256" key="6">
    <source>
        <dbReference type="ARBA" id="ARBA00022729"/>
    </source>
</evidence>
<keyword evidence="6" id="KW-0732">Signal</keyword>
<gene>
    <name evidence="12" type="ORF">GCM10011400_15090</name>
</gene>
<keyword evidence="5" id="KW-0812">Transmembrane</keyword>
<dbReference type="CDD" id="cd00342">
    <property type="entry name" value="gram_neg_porins"/>
    <property type="match status" value="1"/>
</dbReference>
<proteinExistence type="predicted"/>
<evidence type="ECO:0000256" key="7">
    <source>
        <dbReference type="ARBA" id="ARBA00023065"/>
    </source>
</evidence>
<dbReference type="Pfam" id="PF13609">
    <property type="entry name" value="Porin_4"/>
    <property type="match status" value="1"/>
</dbReference>
<dbReference type="Gene3D" id="2.40.160.10">
    <property type="entry name" value="Porin"/>
    <property type="match status" value="1"/>
</dbReference>
<comment type="subcellular location">
    <subcellularLocation>
        <location evidence="1">Cell outer membrane</location>
        <topology evidence="1">Multi-pass membrane protein</topology>
    </subcellularLocation>
</comment>
<keyword evidence="13" id="KW-1185">Reference proteome</keyword>
<evidence type="ECO:0000313" key="12">
    <source>
        <dbReference type="EMBL" id="GGC29459.1"/>
    </source>
</evidence>
<dbReference type="PRINTS" id="PR00182">
    <property type="entry name" value="ECOLNEIPORIN"/>
</dbReference>
<evidence type="ECO:0000256" key="5">
    <source>
        <dbReference type="ARBA" id="ARBA00022692"/>
    </source>
</evidence>
<keyword evidence="4" id="KW-1134">Transmembrane beta strand</keyword>
<sequence length="331" mass="35157">MLLAACYASVAHAQSSLTLYGIVDEFVQYVNTGNGYTAAMGSSGQWASRFGLRGKEDLGDGYTVNFVLENGFLPTTGAFATAGSLFNRQAWIGLSSDWGQVRVGRQNSPLFIDEGRMDAFGAVTQASGLDNITTYGIRTSNTISYLTPSFHGLKGSVYVGLGNAGGLRGTGASYQFDVTYDQGPFSAFVAGQALRNTDGAPTDRTILSGISYAIGKFTIYGAYTWAKWDELALDANTYGVSVGYTINPFNYVALGWAQLTDRTSAGNGARQFSVMYNHDVSKRTSLYAAASFLQNRGQASYTLAGAANAGLALAYPGAEARGVQIGLVHRF</sequence>
<reference evidence="13" key="1">
    <citation type="journal article" date="2019" name="Int. J. Syst. Evol. Microbiol.">
        <title>The Global Catalogue of Microorganisms (GCM) 10K type strain sequencing project: providing services to taxonomists for standard genome sequencing and annotation.</title>
        <authorList>
            <consortium name="The Broad Institute Genomics Platform"/>
            <consortium name="The Broad Institute Genome Sequencing Center for Infectious Disease"/>
            <person name="Wu L."/>
            <person name="Ma J."/>
        </authorList>
    </citation>
    <scope>NUCLEOTIDE SEQUENCE [LARGE SCALE GENOMIC DNA]</scope>
    <source>
        <strain evidence="13">CGMCC 1.15103</strain>
    </source>
</reference>
<dbReference type="InterPro" id="IPR002299">
    <property type="entry name" value="Porin_Neis"/>
</dbReference>
<evidence type="ECO:0000256" key="1">
    <source>
        <dbReference type="ARBA" id="ARBA00004571"/>
    </source>
</evidence>
<dbReference type="RefSeq" id="WP_229758107.1">
    <property type="nucleotide sequence ID" value="NZ_BMHL01000002.1"/>
</dbReference>
<evidence type="ECO:0000256" key="2">
    <source>
        <dbReference type="ARBA" id="ARBA00011233"/>
    </source>
</evidence>
<dbReference type="InterPro" id="IPR050298">
    <property type="entry name" value="Gram-neg_bact_OMP"/>
</dbReference>
<dbReference type="PANTHER" id="PTHR34501">
    <property type="entry name" value="PROTEIN YDDL-RELATED"/>
    <property type="match status" value="1"/>
</dbReference>
<keyword evidence="10" id="KW-0998">Cell outer membrane</keyword>